<organism evidence="4">
    <name type="scientific">Tuwongella immobilis</name>
    <dbReference type="NCBI Taxonomy" id="692036"/>
    <lineage>
        <taxon>Bacteria</taxon>
        <taxon>Pseudomonadati</taxon>
        <taxon>Planctomycetota</taxon>
        <taxon>Planctomycetia</taxon>
        <taxon>Gemmatales</taxon>
        <taxon>Gemmataceae</taxon>
        <taxon>Tuwongella</taxon>
    </lineage>
</organism>
<evidence type="ECO:0000313" key="4">
    <source>
        <dbReference type="EMBL" id="VIP02801.1"/>
    </source>
</evidence>
<feature type="region of interest" description="Disordered" evidence="1">
    <location>
        <begin position="29"/>
        <end position="57"/>
    </location>
</feature>
<evidence type="ECO:0000256" key="2">
    <source>
        <dbReference type="SAM" id="SignalP"/>
    </source>
</evidence>
<evidence type="ECO:0000313" key="5">
    <source>
        <dbReference type="Proteomes" id="UP000464378"/>
    </source>
</evidence>
<dbReference type="NCBIfam" id="TIGR02246">
    <property type="entry name" value="SgcJ/EcaC family oxidoreductase"/>
    <property type="match status" value="1"/>
</dbReference>
<name>A0A6C2YNE0_9BACT</name>
<reference evidence="4" key="1">
    <citation type="submission" date="2019-04" db="EMBL/GenBank/DDBJ databases">
        <authorList>
            <consortium name="Science for Life Laboratories"/>
        </authorList>
    </citation>
    <scope>NUCLEOTIDE SEQUENCE</scope>
    <source>
        <strain evidence="4">MBLW1</strain>
    </source>
</reference>
<dbReference type="Pfam" id="PF14534">
    <property type="entry name" value="DUF4440"/>
    <property type="match status" value="1"/>
</dbReference>
<gene>
    <name evidence="4" type="ORF">GMBLW1_11590</name>
</gene>
<dbReference type="AlphaFoldDB" id="A0A6C2YNE0"/>
<dbReference type="InterPro" id="IPR027843">
    <property type="entry name" value="DUF4440"/>
</dbReference>
<protein>
    <recommendedName>
        <fullName evidence="3">DUF4440 domain-containing protein</fullName>
    </recommendedName>
</protein>
<dbReference type="EMBL" id="LR586016">
    <property type="protein sequence ID" value="VIP02801.1"/>
    <property type="molecule type" value="Genomic_DNA"/>
</dbReference>
<dbReference type="InParanoid" id="A0A6C2YNE0"/>
<feature type="signal peptide" evidence="2">
    <location>
        <begin position="1"/>
        <end position="26"/>
    </location>
</feature>
<dbReference type="KEGG" id="tim:GMBLW1_11590"/>
<keyword evidence="5" id="KW-1185">Reference proteome</keyword>
<evidence type="ECO:0000259" key="3">
    <source>
        <dbReference type="Pfam" id="PF14534"/>
    </source>
</evidence>
<dbReference type="Proteomes" id="UP000464378">
    <property type="component" value="Chromosome"/>
</dbReference>
<dbReference type="EMBL" id="LR593887">
    <property type="protein sequence ID" value="VTS02491.1"/>
    <property type="molecule type" value="Genomic_DNA"/>
</dbReference>
<accession>A0A6C2YNE0</accession>
<proteinExistence type="predicted"/>
<sequence>MNRHMMSKWVLGSLALLGVGVFWANAQSPTAPTPATEAPAADAPTTATPPAPMNPARAADDAAIRETATALAKAFEKGDAKAVAAFWTAEGEYVEEGSDPIRGQAAIEKAYAAFFAKRPKLSVVNETTSVRFLGADTAVEEGIFTANRPNEPAIRTKYSTLFVREQGKWKAALLKEWSQETLPVVRLADLEWLIGTWEADSPVAKVKTTYEWMPSKTFIRCTYTITPTDAKATANVGMQMIGIDPATQTIHAWTFEEDGSVGDADWTWDGSKWTIFASATLSDGTATGAYNLVTKKGDDQFTWHSVQRTINGQPVPDVGPITVKKVTGK</sequence>
<dbReference type="InterPro" id="IPR032710">
    <property type="entry name" value="NTF2-like_dom_sf"/>
</dbReference>
<dbReference type="SUPFAM" id="SSF54427">
    <property type="entry name" value="NTF2-like"/>
    <property type="match status" value="1"/>
</dbReference>
<feature type="domain" description="DUF4440" evidence="3">
    <location>
        <begin position="64"/>
        <end position="170"/>
    </location>
</feature>
<feature type="compositionally biased region" description="Low complexity" evidence="1">
    <location>
        <begin position="29"/>
        <end position="46"/>
    </location>
</feature>
<dbReference type="InterPro" id="IPR011944">
    <property type="entry name" value="Steroid_delta5-4_isomerase"/>
</dbReference>
<evidence type="ECO:0000256" key="1">
    <source>
        <dbReference type="SAM" id="MobiDB-lite"/>
    </source>
</evidence>
<dbReference type="Gene3D" id="3.10.450.50">
    <property type="match status" value="1"/>
</dbReference>
<keyword evidence="2" id="KW-0732">Signal</keyword>
<feature type="chain" id="PRO_5033880707" description="DUF4440 domain-containing protein" evidence="2">
    <location>
        <begin position="27"/>
        <end position="329"/>
    </location>
</feature>